<name>A0A1A8ZGF6_9ACTN</name>
<dbReference type="Pfam" id="PF00501">
    <property type="entry name" value="AMP-binding"/>
    <property type="match status" value="1"/>
</dbReference>
<dbReference type="EMBL" id="LT594324">
    <property type="protein sequence ID" value="SBT42920.1"/>
    <property type="molecule type" value="Genomic_DNA"/>
</dbReference>
<dbReference type="PANTHER" id="PTHR45527">
    <property type="entry name" value="NONRIBOSOMAL PEPTIDE SYNTHETASE"/>
    <property type="match status" value="1"/>
</dbReference>
<dbReference type="GO" id="GO:0031177">
    <property type="term" value="F:phosphopantetheine binding"/>
    <property type="evidence" value="ECO:0007669"/>
    <property type="project" value="TreeGrafter"/>
</dbReference>
<dbReference type="Proteomes" id="UP000198765">
    <property type="component" value="Chromosome I"/>
</dbReference>
<protein>
    <submittedName>
        <fullName evidence="3">Amino acid adenylation domain-containing protein</fullName>
    </submittedName>
</protein>
<keyword evidence="4" id="KW-1185">Reference proteome</keyword>
<dbReference type="CDD" id="cd05930">
    <property type="entry name" value="A_NRPS"/>
    <property type="match status" value="1"/>
</dbReference>
<dbReference type="GO" id="GO:0043041">
    <property type="term" value="P:amino acid activation for nonribosomal peptide biosynthetic process"/>
    <property type="evidence" value="ECO:0007669"/>
    <property type="project" value="TreeGrafter"/>
</dbReference>
<dbReference type="InterPro" id="IPR042099">
    <property type="entry name" value="ANL_N_sf"/>
</dbReference>
<accession>A0A1A8ZGF6</accession>
<evidence type="ECO:0000259" key="1">
    <source>
        <dbReference type="Pfam" id="PF00501"/>
    </source>
</evidence>
<dbReference type="Gene3D" id="3.30.300.30">
    <property type="match status" value="1"/>
</dbReference>
<dbReference type="GO" id="GO:0005737">
    <property type="term" value="C:cytoplasm"/>
    <property type="evidence" value="ECO:0007669"/>
    <property type="project" value="TreeGrafter"/>
</dbReference>
<evidence type="ECO:0000313" key="3">
    <source>
        <dbReference type="EMBL" id="SBT42920.1"/>
    </source>
</evidence>
<sequence length="483" mass="50016">MTAATGGAFAHPGHILDLLEPWLRPGSAAPAVVDPAGSLTYGELDGMTRRIAADLRGQGLSLGDPVIVHARLSGWAVVALLAVLRAGGRYVPVDAAFPIERQRRTYQLSGAKLVLAEPGVPPIPGPWRTVEVGPATGAAPPPDRPARGPDAYTYFTSGTTGQAKPVTVPAAALAYSTAARLAYYPDPVEGFLLCSSIAFDSSVAGIFWTLAGGGRLIIPSDRPANLLAVRRAAVRHRPSHLLMVPSLYGVLLRSADPAHLAGLTAVVVAGEVCPPALVARHFAVLPDTALYNEYGPTECTVWSTVHRCAPADGQAPTVPIGAPIPGTTVTLRTPQGGTAVPPGAIGEIWIDGPGVASGSGPYRSGDLASVGPDGLLRFHGRADEQLKLGGVRIELAEIEQALTGHPDITAGAVGRSVADPARAQLVAFVVADQPVDTRALRAHLLARLPAVAVPARYVVLDRLPTQPNGKLDRGALNRLASGH</sequence>
<organism evidence="3 4">
    <name type="scientific">Micromonospora narathiwatensis</name>
    <dbReference type="NCBI Taxonomy" id="299146"/>
    <lineage>
        <taxon>Bacteria</taxon>
        <taxon>Bacillati</taxon>
        <taxon>Actinomycetota</taxon>
        <taxon>Actinomycetes</taxon>
        <taxon>Micromonosporales</taxon>
        <taxon>Micromonosporaceae</taxon>
        <taxon>Micromonospora</taxon>
    </lineage>
</organism>
<proteinExistence type="predicted"/>
<evidence type="ECO:0000259" key="2">
    <source>
        <dbReference type="Pfam" id="PF13193"/>
    </source>
</evidence>
<gene>
    <name evidence="3" type="ORF">GA0070621_1638</name>
</gene>
<feature type="domain" description="AMP-dependent synthetase/ligase" evidence="1">
    <location>
        <begin position="28"/>
        <end position="358"/>
    </location>
</feature>
<dbReference type="Pfam" id="PF13193">
    <property type="entry name" value="AMP-binding_C"/>
    <property type="match status" value="1"/>
</dbReference>
<dbReference type="PANTHER" id="PTHR45527:SF1">
    <property type="entry name" value="FATTY ACID SYNTHASE"/>
    <property type="match status" value="1"/>
</dbReference>
<dbReference type="AlphaFoldDB" id="A0A1A8ZGF6"/>
<dbReference type="InterPro" id="IPR045851">
    <property type="entry name" value="AMP-bd_C_sf"/>
</dbReference>
<dbReference type="SUPFAM" id="SSF56801">
    <property type="entry name" value="Acetyl-CoA synthetase-like"/>
    <property type="match status" value="1"/>
</dbReference>
<dbReference type="InterPro" id="IPR025110">
    <property type="entry name" value="AMP-bd_C"/>
</dbReference>
<evidence type="ECO:0000313" key="4">
    <source>
        <dbReference type="Proteomes" id="UP000198765"/>
    </source>
</evidence>
<feature type="domain" description="AMP-binding enzyme C-terminal" evidence="2">
    <location>
        <begin position="397"/>
        <end position="470"/>
    </location>
</feature>
<dbReference type="RefSeq" id="WP_167666702.1">
    <property type="nucleotide sequence ID" value="NZ_LT594324.1"/>
</dbReference>
<reference evidence="3 4" key="1">
    <citation type="submission" date="2016-06" db="EMBL/GenBank/DDBJ databases">
        <authorList>
            <person name="Kjaerup R.B."/>
            <person name="Dalgaard T.S."/>
            <person name="Juul-Madsen H.R."/>
        </authorList>
    </citation>
    <scope>NUCLEOTIDE SEQUENCE [LARGE SCALE GENOMIC DNA]</scope>
    <source>
        <strain evidence="3 4">DSM 45248</strain>
    </source>
</reference>
<dbReference type="GO" id="GO:0044550">
    <property type="term" value="P:secondary metabolite biosynthetic process"/>
    <property type="evidence" value="ECO:0007669"/>
    <property type="project" value="TreeGrafter"/>
</dbReference>
<dbReference type="PATRIC" id="fig|299146.4.peg.1690"/>
<dbReference type="Gene3D" id="3.40.50.12780">
    <property type="entry name" value="N-terminal domain of ligase-like"/>
    <property type="match status" value="1"/>
</dbReference>
<dbReference type="InterPro" id="IPR000873">
    <property type="entry name" value="AMP-dep_synth/lig_dom"/>
</dbReference>